<dbReference type="InParanoid" id="E3MH81"/>
<dbReference type="HOGENOM" id="CLU_091819_0_0_1"/>
<evidence type="ECO:0000256" key="1">
    <source>
        <dbReference type="SAM" id="SignalP"/>
    </source>
</evidence>
<dbReference type="AlphaFoldDB" id="E3MH81"/>
<accession>E3MH81</accession>
<dbReference type="STRING" id="31234.E3MH81"/>
<dbReference type="Proteomes" id="UP000008281">
    <property type="component" value="Unassembled WGS sequence"/>
</dbReference>
<reference evidence="2" key="1">
    <citation type="submission" date="2007-07" db="EMBL/GenBank/DDBJ databases">
        <title>PCAP assembly of the Caenorhabditis remanei genome.</title>
        <authorList>
            <consortium name="The Caenorhabditis remanei Sequencing Consortium"/>
            <person name="Wilson R.K."/>
        </authorList>
    </citation>
    <scope>NUCLEOTIDE SEQUENCE [LARGE SCALE GENOMIC DNA]</scope>
    <source>
        <strain evidence="2">PB4641</strain>
    </source>
</reference>
<organism evidence="3">
    <name type="scientific">Caenorhabditis remanei</name>
    <name type="common">Caenorhabditis vulgaris</name>
    <dbReference type="NCBI Taxonomy" id="31234"/>
    <lineage>
        <taxon>Eukaryota</taxon>
        <taxon>Metazoa</taxon>
        <taxon>Ecdysozoa</taxon>
        <taxon>Nematoda</taxon>
        <taxon>Chromadorea</taxon>
        <taxon>Rhabditida</taxon>
        <taxon>Rhabditina</taxon>
        <taxon>Rhabditomorpha</taxon>
        <taxon>Rhabditoidea</taxon>
        <taxon>Rhabditidae</taxon>
        <taxon>Peloderinae</taxon>
        <taxon>Caenorhabditis</taxon>
    </lineage>
</organism>
<proteinExistence type="predicted"/>
<feature type="signal peptide" evidence="1">
    <location>
        <begin position="1"/>
        <end position="22"/>
    </location>
</feature>
<sequence>MRGYQMLLAVFLLISLCTMVSTAGEDTLILEVTKISDPKCGKYMQDHTKPVLKIRYVRLLHTASNDDNGDQVSSTKVWCLKKSFVSNILCQPKSNGYNSVEGKYTFECIYNGAPPPSINVFIFAVGTDSQMMSSQIEYRYKEDTMRMFNFLKPENVMAQKFTHNSHLHIRNITYTVNKKPQYVSTQLFVYAQFFSYLTDDNCLNKYPDSLIADHGLYIRKGNEESYTRIYFDPVDAGEKLVKPVII</sequence>
<dbReference type="eggNOG" id="ENOG502TIHQ">
    <property type="taxonomic scope" value="Eukaryota"/>
</dbReference>
<name>E3MH81_CAERE</name>
<keyword evidence="3" id="KW-1185">Reference proteome</keyword>
<protein>
    <submittedName>
        <fullName evidence="2">Uncharacterized protein</fullName>
    </submittedName>
</protein>
<gene>
    <name evidence="2" type="ORF">CRE_23532</name>
</gene>
<evidence type="ECO:0000313" key="3">
    <source>
        <dbReference type="Proteomes" id="UP000008281"/>
    </source>
</evidence>
<feature type="chain" id="PRO_5003177077" evidence="1">
    <location>
        <begin position="23"/>
        <end position="246"/>
    </location>
</feature>
<evidence type="ECO:0000313" key="2">
    <source>
        <dbReference type="EMBL" id="EFP01850.1"/>
    </source>
</evidence>
<keyword evidence="1" id="KW-0732">Signal</keyword>
<dbReference type="EMBL" id="DS268444">
    <property type="protein sequence ID" value="EFP01850.1"/>
    <property type="molecule type" value="Genomic_DNA"/>
</dbReference>
<dbReference type="OrthoDB" id="5800190at2759"/>